<evidence type="ECO:0000313" key="15">
    <source>
        <dbReference type="EMBL" id="MDU0338750.1"/>
    </source>
</evidence>
<evidence type="ECO:0000256" key="5">
    <source>
        <dbReference type="ARBA" id="ARBA00022617"/>
    </source>
</evidence>
<evidence type="ECO:0000256" key="2">
    <source>
        <dbReference type="ARBA" id="ARBA00004651"/>
    </source>
</evidence>
<keyword evidence="10" id="KW-0408">Iron</keyword>
<feature type="transmembrane region" description="Helical" evidence="13">
    <location>
        <begin position="149"/>
        <end position="172"/>
    </location>
</feature>
<dbReference type="RefSeq" id="WP_316016683.1">
    <property type="nucleotide sequence ID" value="NZ_JAWDID010000002.1"/>
</dbReference>
<evidence type="ECO:0000256" key="12">
    <source>
        <dbReference type="ARBA" id="ARBA00037975"/>
    </source>
</evidence>
<comment type="caution">
    <text evidence="15">The sequence shown here is derived from an EMBL/GenBank/DDBJ whole genome shotgun (WGS) entry which is preliminary data.</text>
</comment>
<dbReference type="Pfam" id="PF01292">
    <property type="entry name" value="Ni_hydr_CYTB"/>
    <property type="match status" value="1"/>
</dbReference>
<feature type="transmembrane region" description="Helical" evidence="13">
    <location>
        <begin position="12"/>
        <end position="32"/>
    </location>
</feature>
<evidence type="ECO:0000259" key="14">
    <source>
        <dbReference type="Pfam" id="PF01292"/>
    </source>
</evidence>
<keyword evidence="4" id="KW-1003">Cell membrane</keyword>
<dbReference type="Proteomes" id="UP001254257">
    <property type="component" value="Unassembled WGS sequence"/>
</dbReference>
<keyword evidence="6 13" id="KW-0812">Transmembrane</keyword>
<protein>
    <submittedName>
        <fullName evidence="15">Cytochrome b</fullName>
    </submittedName>
</protein>
<dbReference type="SUPFAM" id="SSF81342">
    <property type="entry name" value="Transmembrane di-heme cytochromes"/>
    <property type="match status" value="1"/>
</dbReference>
<comment type="similarity">
    <text evidence="12">Belongs to the cytochrome b561 family.</text>
</comment>
<proteinExistence type="inferred from homology"/>
<comment type="cofactor">
    <cofactor evidence="1">
        <name>heme b</name>
        <dbReference type="ChEBI" id="CHEBI:60344"/>
    </cofactor>
</comment>
<keyword evidence="11 13" id="KW-0472">Membrane</keyword>
<organism evidence="15 16">
    <name type="scientific">Bosea rubneri</name>
    <dbReference type="NCBI Taxonomy" id="3075434"/>
    <lineage>
        <taxon>Bacteria</taxon>
        <taxon>Pseudomonadati</taxon>
        <taxon>Pseudomonadota</taxon>
        <taxon>Alphaproteobacteria</taxon>
        <taxon>Hyphomicrobiales</taxon>
        <taxon>Boseaceae</taxon>
        <taxon>Bosea</taxon>
    </lineage>
</organism>
<keyword evidence="3" id="KW-0813">Transport</keyword>
<sequence>MTTAVARPPGWHPALVALHWLTVALIAVQYGLSRLMGDESRDLLGRFVLYQWHKSIGLTVALFVVMRLSLRLVIPDPEPLPASIWLRRAAQAVHAALYLCLLALPVTGLLMVSAAPIQIPTLYFGWFSVPHPIGPDKATYELMRGLHGLAFDSLVALGLVHLGAALFHQLVWRDGLLRRMWFRRVGSGAL</sequence>
<evidence type="ECO:0000256" key="8">
    <source>
        <dbReference type="ARBA" id="ARBA00022982"/>
    </source>
</evidence>
<comment type="subcellular location">
    <subcellularLocation>
        <location evidence="2">Cell membrane</location>
        <topology evidence="2">Multi-pass membrane protein</topology>
    </subcellularLocation>
</comment>
<evidence type="ECO:0000256" key="3">
    <source>
        <dbReference type="ARBA" id="ARBA00022448"/>
    </source>
</evidence>
<evidence type="ECO:0000256" key="10">
    <source>
        <dbReference type="ARBA" id="ARBA00023004"/>
    </source>
</evidence>
<dbReference type="InterPro" id="IPR052168">
    <property type="entry name" value="Cytochrome_b561_oxidase"/>
</dbReference>
<evidence type="ECO:0000256" key="4">
    <source>
        <dbReference type="ARBA" id="ARBA00022475"/>
    </source>
</evidence>
<dbReference type="InterPro" id="IPR011577">
    <property type="entry name" value="Cyt_b561_bac/Ni-Hgenase"/>
</dbReference>
<evidence type="ECO:0000256" key="9">
    <source>
        <dbReference type="ARBA" id="ARBA00022989"/>
    </source>
</evidence>
<accession>A0ABU3S1T5</accession>
<name>A0ABU3S1T5_9HYPH</name>
<keyword evidence="8" id="KW-0249">Electron transport</keyword>
<keyword evidence="5" id="KW-0349">Heme</keyword>
<evidence type="ECO:0000256" key="6">
    <source>
        <dbReference type="ARBA" id="ARBA00022692"/>
    </source>
</evidence>
<evidence type="ECO:0000256" key="7">
    <source>
        <dbReference type="ARBA" id="ARBA00022723"/>
    </source>
</evidence>
<evidence type="ECO:0000313" key="16">
    <source>
        <dbReference type="Proteomes" id="UP001254257"/>
    </source>
</evidence>
<keyword evidence="9 13" id="KW-1133">Transmembrane helix</keyword>
<feature type="transmembrane region" description="Helical" evidence="13">
    <location>
        <begin position="95"/>
        <end position="119"/>
    </location>
</feature>
<feature type="domain" description="Cytochrome b561 bacterial/Ni-hydrogenase" evidence="14">
    <location>
        <begin position="11"/>
        <end position="182"/>
    </location>
</feature>
<keyword evidence="16" id="KW-1185">Reference proteome</keyword>
<keyword evidence="7" id="KW-0479">Metal-binding</keyword>
<dbReference type="EMBL" id="JAWDID010000002">
    <property type="protein sequence ID" value="MDU0338750.1"/>
    <property type="molecule type" value="Genomic_DNA"/>
</dbReference>
<evidence type="ECO:0000256" key="11">
    <source>
        <dbReference type="ARBA" id="ARBA00023136"/>
    </source>
</evidence>
<dbReference type="InterPro" id="IPR016174">
    <property type="entry name" value="Di-haem_cyt_TM"/>
</dbReference>
<dbReference type="PANTHER" id="PTHR30529:SF3">
    <property type="entry name" value="CYTOCHROME B561 HOMOLOG 1"/>
    <property type="match status" value="1"/>
</dbReference>
<evidence type="ECO:0000256" key="13">
    <source>
        <dbReference type="SAM" id="Phobius"/>
    </source>
</evidence>
<gene>
    <name evidence="15" type="ORF">RKE40_02605</name>
</gene>
<reference evidence="15 16" key="1">
    <citation type="submission" date="2023-09" db="EMBL/GenBank/DDBJ databases">
        <title>Whole genome shotgun sequencing (WGS) of Bosea sp. ZW T0_25, isolated from stored onions (Allium cepa).</title>
        <authorList>
            <person name="Stoll D.A."/>
            <person name="Huch M."/>
        </authorList>
    </citation>
    <scope>NUCLEOTIDE SEQUENCE [LARGE SCALE GENOMIC DNA]</scope>
    <source>
        <strain evidence="15 16">ZW T0_25</strain>
    </source>
</reference>
<dbReference type="PANTHER" id="PTHR30529">
    <property type="entry name" value="CYTOCHROME B561"/>
    <property type="match status" value="1"/>
</dbReference>
<evidence type="ECO:0000256" key="1">
    <source>
        <dbReference type="ARBA" id="ARBA00001970"/>
    </source>
</evidence>